<feature type="region of interest" description="Disordered" evidence="1">
    <location>
        <begin position="118"/>
        <end position="146"/>
    </location>
</feature>
<dbReference type="AlphaFoldDB" id="A0AAN7VBC5"/>
<accession>A0AAN7VBC5</accession>
<name>A0AAN7VBC5_9COLE</name>
<keyword evidence="3" id="KW-1185">Reference proteome</keyword>
<comment type="caution">
    <text evidence="2">The sequence shown here is derived from an EMBL/GenBank/DDBJ whole genome shotgun (WGS) entry which is preliminary data.</text>
</comment>
<feature type="compositionally biased region" description="Low complexity" evidence="1">
    <location>
        <begin position="120"/>
        <end position="129"/>
    </location>
</feature>
<dbReference type="Proteomes" id="UP001329430">
    <property type="component" value="Chromosome 7"/>
</dbReference>
<protein>
    <submittedName>
        <fullName evidence="2">Uncharacterized protein</fullName>
    </submittedName>
</protein>
<reference evidence="2 3" key="1">
    <citation type="journal article" date="2024" name="Insects">
        <title>An Improved Chromosome-Level Genome Assembly of the Firefly Pyrocoelia pectoralis.</title>
        <authorList>
            <person name="Fu X."/>
            <person name="Meyer-Rochow V.B."/>
            <person name="Ballantyne L."/>
            <person name="Zhu X."/>
        </authorList>
    </citation>
    <scope>NUCLEOTIDE SEQUENCE [LARGE SCALE GENOMIC DNA]</scope>
    <source>
        <strain evidence="2">XCY_ONT2</strain>
    </source>
</reference>
<proteinExistence type="predicted"/>
<gene>
    <name evidence="2" type="ORF">RI129_010473</name>
</gene>
<sequence length="146" mass="16705">MDDLTLENRSITNFLWKKSKKMWMAYAEQSWTKATDLRTAVERLTQQFSAMVWDADHEAVYGNGYFSEEQCKTLSEKYTLGLTICENFLSYKYCAECLITRLNGAGLDEFAKELNKWCGEPSTSSSSDENASDDGDEESDNRRIGE</sequence>
<feature type="compositionally biased region" description="Acidic residues" evidence="1">
    <location>
        <begin position="130"/>
        <end position="139"/>
    </location>
</feature>
<organism evidence="2 3">
    <name type="scientific">Pyrocoelia pectoralis</name>
    <dbReference type="NCBI Taxonomy" id="417401"/>
    <lineage>
        <taxon>Eukaryota</taxon>
        <taxon>Metazoa</taxon>
        <taxon>Ecdysozoa</taxon>
        <taxon>Arthropoda</taxon>
        <taxon>Hexapoda</taxon>
        <taxon>Insecta</taxon>
        <taxon>Pterygota</taxon>
        <taxon>Neoptera</taxon>
        <taxon>Endopterygota</taxon>
        <taxon>Coleoptera</taxon>
        <taxon>Polyphaga</taxon>
        <taxon>Elateriformia</taxon>
        <taxon>Elateroidea</taxon>
        <taxon>Lampyridae</taxon>
        <taxon>Lampyrinae</taxon>
        <taxon>Pyrocoelia</taxon>
    </lineage>
</organism>
<evidence type="ECO:0000256" key="1">
    <source>
        <dbReference type="SAM" id="MobiDB-lite"/>
    </source>
</evidence>
<evidence type="ECO:0000313" key="3">
    <source>
        <dbReference type="Proteomes" id="UP001329430"/>
    </source>
</evidence>
<evidence type="ECO:0000313" key="2">
    <source>
        <dbReference type="EMBL" id="KAK5641926.1"/>
    </source>
</evidence>
<dbReference type="EMBL" id="JAVRBK010000007">
    <property type="protein sequence ID" value="KAK5641926.1"/>
    <property type="molecule type" value="Genomic_DNA"/>
</dbReference>